<feature type="transmembrane region" description="Helical" evidence="7">
    <location>
        <begin position="245"/>
        <end position="266"/>
    </location>
</feature>
<feature type="transmembrane region" description="Helical" evidence="7">
    <location>
        <begin position="410"/>
        <end position="430"/>
    </location>
</feature>
<evidence type="ECO:0000256" key="3">
    <source>
        <dbReference type="ARBA" id="ARBA00022692"/>
    </source>
</evidence>
<organism evidence="9 10">
    <name type="scientific">Prauserella shujinwangii</name>
    <dbReference type="NCBI Taxonomy" id="1453103"/>
    <lineage>
        <taxon>Bacteria</taxon>
        <taxon>Bacillati</taxon>
        <taxon>Actinomycetota</taxon>
        <taxon>Actinomycetes</taxon>
        <taxon>Pseudonocardiales</taxon>
        <taxon>Pseudonocardiaceae</taxon>
        <taxon>Prauserella</taxon>
    </lineage>
</organism>
<proteinExistence type="inferred from homology"/>
<keyword evidence="5 7" id="KW-0472">Membrane</keyword>
<comment type="similarity">
    <text evidence="6">Belongs to the ABC-4 integral membrane protein family.</text>
</comment>
<dbReference type="Pfam" id="PF02687">
    <property type="entry name" value="FtsX"/>
    <property type="match status" value="2"/>
</dbReference>
<accession>A0A2T0LQ65</accession>
<evidence type="ECO:0000256" key="7">
    <source>
        <dbReference type="SAM" id="Phobius"/>
    </source>
</evidence>
<feature type="transmembrane region" description="Helical" evidence="7">
    <location>
        <begin position="189"/>
        <end position="213"/>
    </location>
</feature>
<evidence type="ECO:0000256" key="5">
    <source>
        <dbReference type="ARBA" id="ARBA00023136"/>
    </source>
</evidence>
<feature type="transmembrane region" description="Helical" evidence="7">
    <location>
        <begin position="329"/>
        <end position="351"/>
    </location>
</feature>
<evidence type="ECO:0000256" key="4">
    <source>
        <dbReference type="ARBA" id="ARBA00022989"/>
    </source>
</evidence>
<sequence length="647" mass="66267">MSVHNDLVLGARLAVGGGRTRGTSLVRLALVATGVGLAVAALLLALSAVGAVQARMDRESAREPVPAEAGDTSTYVIQDWTYYRGTLIEGAFLQAGGAGAPVPPGLDRVPAPGELVVSPALAELLRSPEGELLRPRFTGRVVGTISAEGLADAGELRYYAGADGLRESGAAEAVGAFGERGGSTGPPPFLMFLLGVSAAVVFVPLLIFVSSVSRIAGAERDRRLSALRLAGADAAQLRRIAAAEALVGALAGVAVGAVVFLAARPAVAGTDIAGIPVRPADFAPSWQAATAGLLLAPVLAVGSALFGLRHLVVEPLGVVRRSAPVRRRLWWRLSLVGAGVLALSPDLVFAVEGRGHNTAVAAGTGSVLLLLGVPALTAWLTDRLVRRLRGGTPAWQLAVRRLQLDSGTPTRVVAGVTAVLAGAIALHGLFGAVQAERERVIADERDAVLVAVTDADFRHAAELLRHTQGVREVDDDAIVLDETDPAALERARNALAPLSWRASLSAPVDSQASAERAVAILRGVLVAGVLLTLVISGASLLVLVSGQLAERRRALAALGANGVPWGVVGRSLLWQNAIPIGVGVVVAVSVGLAATALVGRLLEMPFRPDWPIVAGLAAVAVLVVLAATAALLPAVRAATTQSALRAE</sequence>
<evidence type="ECO:0000256" key="2">
    <source>
        <dbReference type="ARBA" id="ARBA00022475"/>
    </source>
</evidence>
<dbReference type="OrthoDB" id="3654456at2"/>
<evidence type="ECO:0000256" key="6">
    <source>
        <dbReference type="ARBA" id="ARBA00038076"/>
    </source>
</evidence>
<dbReference type="PANTHER" id="PTHR30572:SF4">
    <property type="entry name" value="ABC TRANSPORTER PERMEASE YTRF"/>
    <property type="match status" value="1"/>
</dbReference>
<keyword evidence="4 7" id="KW-1133">Transmembrane helix</keyword>
<evidence type="ECO:0000259" key="8">
    <source>
        <dbReference type="Pfam" id="PF02687"/>
    </source>
</evidence>
<dbReference type="AlphaFoldDB" id="A0A2T0LQ65"/>
<dbReference type="RefSeq" id="WP_106180696.1">
    <property type="nucleotide sequence ID" value="NZ_PVNH01000009.1"/>
</dbReference>
<protein>
    <submittedName>
        <fullName evidence="9">FtsX-like permease family protein</fullName>
    </submittedName>
</protein>
<comment type="caution">
    <text evidence="9">The sequence shown here is derived from an EMBL/GenBank/DDBJ whole genome shotgun (WGS) entry which is preliminary data.</text>
</comment>
<feature type="transmembrane region" description="Helical" evidence="7">
    <location>
        <begin position="286"/>
        <end position="308"/>
    </location>
</feature>
<comment type="subcellular location">
    <subcellularLocation>
        <location evidence="1">Cell membrane</location>
        <topology evidence="1">Multi-pass membrane protein</topology>
    </subcellularLocation>
</comment>
<feature type="transmembrane region" description="Helical" evidence="7">
    <location>
        <begin position="519"/>
        <end position="544"/>
    </location>
</feature>
<dbReference type="PANTHER" id="PTHR30572">
    <property type="entry name" value="MEMBRANE COMPONENT OF TRANSPORTER-RELATED"/>
    <property type="match status" value="1"/>
</dbReference>
<keyword evidence="2" id="KW-1003">Cell membrane</keyword>
<feature type="transmembrane region" description="Helical" evidence="7">
    <location>
        <begin position="28"/>
        <end position="52"/>
    </location>
</feature>
<dbReference type="GO" id="GO:0022857">
    <property type="term" value="F:transmembrane transporter activity"/>
    <property type="evidence" value="ECO:0007669"/>
    <property type="project" value="TreeGrafter"/>
</dbReference>
<dbReference type="EMBL" id="PVNH01000009">
    <property type="protein sequence ID" value="PRX45496.1"/>
    <property type="molecule type" value="Genomic_DNA"/>
</dbReference>
<evidence type="ECO:0000313" key="9">
    <source>
        <dbReference type="EMBL" id="PRX45496.1"/>
    </source>
</evidence>
<dbReference type="GO" id="GO:0005886">
    <property type="term" value="C:plasma membrane"/>
    <property type="evidence" value="ECO:0007669"/>
    <property type="project" value="UniProtKB-SubCell"/>
</dbReference>
<feature type="transmembrane region" description="Helical" evidence="7">
    <location>
        <begin position="357"/>
        <end position="380"/>
    </location>
</feature>
<feature type="domain" description="ABC3 transporter permease C-terminal" evidence="8">
    <location>
        <begin position="199"/>
        <end position="311"/>
    </location>
</feature>
<name>A0A2T0LQ65_9PSEU</name>
<dbReference type="Proteomes" id="UP000238362">
    <property type="component" value="Unassembled WGS sequence"/>
</dbReference>
<evidence type="ECO:0000256" key="1">
    <source>
        <dbReference type="ARBA" id="ARBA00004651"/>
    </source>
</evidence>
<keyword evidence="3 7" id="KW-0812">Transmembrane</keyword>
<feature type="transmembrane region" description="Helical" evidence="7">
    <location>
        <begin position="610"/>
        <end position="635"/>
    </location>
</feature>
<keyword evidence="10" id="KW-1185">Reference proteome</keyword>
<dbReference type="InterPro" id="IPR050250">
    <property type="entry name" value="Macrolide_Exporter_MacB"/>
</dbReference>
<dbReference type="InterPro" id="IPR003838">
    <property type="entry name" value="ABC3_permease_C"/>
</dbReference>
<feature type="domain" description="ABC3 transporter permease C-terminal" evidence="8">
    <location>
        <begin position="529"/>
        <end position="635"/>
    </location>
</feature>
<evidence type="ECO:0000313" key="10">
    <source>
        <dbReference type="Proteomes" id="UP000238362"/>
    </source>
</evidence>
<feature type="transmembrane region" description="Helical" evidence="7">
    <location>
        <begin position="577"/>
        <end position="598"/>
    </location>
</feature>
<gene>
    <name evidence="9" type="ORF">B0I33_109159</name>
</gene>
<reference evidence="9 10" key="1">
    <citation type="submission" date="2018-03" db="EMBL/GenBank/DDBJ databases">
        <title>Genomic Encyclopedia of Type Strains, Phase III (KMG-III): the genomes of soil and plant-associated and newly described type strains.</title>
        <authorList>
            <person name="Whitman W."/>
        </authorList>
    </citation>
    <scope>NUCLEOTIDE SEQUENCE [LARGE SCALE GENOMIC DNA]</scope>
    <source>
        <strain evidence="9 10">CGMCC 4.7125</strain>
    </source>
</reference>